<name>V4M2U8_EUTSA</name>
<evidence type="ECO:0000256" key="1">
    <source>
        <dbReference type="SAM" id="MobiDB-lite"/>
    </source>
</evidence>
<accession>V4M2U8</accession>
<feature type="region of interest" description="Disordered" evidence="1">
    <location>
        <begin position="1"/>
        <end position="42"/>
    </location>
</feature>
<evidence type="ECO:0000313" key="3">
    <source>
        <dbReference type="Proteomes" id="UP000030689"/>
    </source>
</evidence>
<sequence length="88" mass="9646">MTHELSVESTRPSSSDKTPSPANRSGLSSKRMTKPVLSETSTTDGILATTSYLDMLNDDSRRNRAYCLAVEKTITETCHVLDIGFSFS</sequence>
<proteinExistence type="predicted"/>
<dbReference type="EMBL" id="KI517426">
    <property type="protein sequence ID" value="ESQ46538.1"/>
    <property type="molecule type" value="Genomic_DNA"/>
</dbReference>
<evidence type="ECO:0000313" key="2">
    <source>
        <dbReference type="EMBL" id="ESQ46538.1"/>
    </source>
</evidence>
<feature type="compositionally biased region" description="Polar residues" evidence="1">
    <location>
        <begin position="7"/>
        <end position="30"/>
    </location>
</feature>
<protein>
    <submittedName>
        <fullName evidence="2">Uncharacterized protein</fullName>
    </submittedName>
</protein>
<reference evidence="2 3" key="1">
    <citation type="journal article" date="2013" name="Front. Plant Sci.">
        <title>The Reference Genome of the Halophytic Plant Eutrema salsugineum.</title>
        <authorList>
            <person name="Yang R."/>
            <person name="Jarvis D.E."/>
            <person name="Chen H."/>
            <person name="Beilstein M.A."/>
            <person name="Grimwood J."/>
            <person name="Jenkins J."/>
            <person name="Shu S."/>
            <person name="Prochnik S."/>
            <person name="Xin M."/>
            <person name="Ma C."/>
            <person name="Schmutz J."/>
            <person name="Wing R.A."/>
            <person name="Mitchell-Olds T."/>
            <person name="Schumaker K.S."/>
            <person name="Wang X."/>
        </authorList>
    </citation>
    <scope>NUCLEOTIDE SEQUENCE [LARGE SCALE GENOMIC DNA]</scope>
</reference>
<gene>
    <name evidence="2" type="ORF">EUTSA_v10000400mg</name>
</gene>
<organism evidence="2 3">
    <name type="scientific">Eutrema salsugineum</name>
    <name type="common">Saltwater cress</name>
    <name type="synonym">Sisymbrium salsugineum</name>
    <dbReference type="NCBI Taxonomy" id="72664"/>
    <lineage>
        <taxon>Eukaryota</taxon>
        <taxon>Viridiplantae</taxon>
        <taxon>Streptophyta</taxon>
        <taxon>Embryophyta</taxon>
        <taxon>Tracheophyta</taxon>
        <taxon>Spermatophyta</taxon>
        <taxon>Magnoliopsida</taxon>
        <taxon>eudicotyledons</taxon>
        <taxon>Gunneridae</taxon>
        <taxon>Pentapetalae</taxon>
        <taxon>rosids</taxon>
        <taxon>malvids</taxon>
        <taxon>Brassicales</taxon>
        <taxon>Brassicaceae</taxon>
        <taxon>Eutremeae</taxon>
        <taxon>Eutrema</taxon>
    </lineage>
</organism>
<keyword evidence="3" id="KW-1185">Reference proteome</keyword>
<dbReference type="STRING" id="72664.V4M2U8"/>
<dbReference type="Proteomes" id="UP000030689">
    <property type="component" value="Unassembled WGS sequence"/>
</dbReference>
<dbReference type="AlphaFoldDB" id="V4M2U8"/>
<dbReference type="KEGG" id="eus:EUTSA_v10000400mg"/>
<dbReference type="eggNOG" id="KOG1501">
    <property type="taxonomic scope" value="Eukaryota"/>
</dbReference>
<dbReference type="Gramene" id="ESQ46538">
    <property type="protein sequence ID" value="ESQ46538"/>
    <property type="gene ID" value="EUTSA_v10000400mg"/>
</dbReference>